<comment type="caution">
    <text evidence="15">The sequence shown here is derived from an EMBL/GenBank/DDBJ whole genome shotgun (WGS) entry which is preliminary data.</text>
</comment>
<feature type="region of interest" description="Disordered" evidence="11">
    <location>
        <begin position="375"/>
        <end position="408"/>
    </location>
</feature>
<dbReference type="GO" id="GO:0000155">
    <property type="term" value="F:phosphorelay sensor kinase activity"/>
    <property type="evidence" value="ECO:0007669"/>
    <property type="project" value="InterPro"/>
</dbReference>
<dbReference type="Pfam" id="PF00512">
    <property type="entry name" value="HisKA"/>
    <property type="match status" value="1"/>
</dbReference>
<dbReference type="CDD" id="cd06225">
    <property type="entry name" value="HAMP"/>
    <property type="match status" value="1"/>
</dbReference>
<organism evidence="15 16">
    <name type="scientific">Salana multivorans</name>
    <dbReference type="NCBI Taxonomy" id="120377"/>
    <lineage>
        <taxon>Bacteria</taxon>
        <taxon>Bacillati</taxon>
        <taxon>Actinomycetota</taxon>
        <taxon>Actinomycetes</taxon>
        <taxon>Micrococcales</taxon>
        <taxon>Beutenbergiaceae</taxon>
        <taxon>Salana</taxon>
    </lineage>
</organism>
<dbReference type="Gene3D" id="3.30.565.10">
    <property type="entry name" value="Histidine kinase-like ATPase, C-terminal domain"/>
    <property type="match status" value="1"/>
</dbReference>
<evidence type="ECO:0000256" key="10">
    <source>
        <dbReference type="ARBA" id="ARBA00023136"/>
    </source>
</evidence>
<reference evidence="15 16" key="1">
    <citation type="submission" date="2018-11" db="EMBL/GenBank/DDBJ databases">
        <title>Sequencing the genomes of 1000 actinobacteria strains.</title>
        <authorList>
            <person name="Klenk H.-P."/>
        </authorList>
    </citation>
    <scope>NUCLEOTIDE SEQUENCE [LARGE SCALE GENOMIC DNA]</scope>
    <source>
        <strain evidence="15 16">DSM 13521</strain>
    </source>
</reference>
<dbReference type="EMBL" id="RKHQ01000001">
    <property type="protein sequence ID" value="ROR95954.1"/>
    <property type="molecule type" value="Genomic_DNA"/>
</dbReference>
<dbReference type="SMART" id="SM00387">
    <property type="entry name" value="HATPase_c"/>
    <property type="match status" value="1"/>
</dbReference>
<keyword evidence="5" id="KW-0808">Transferase</keyword>
<dbReference type="InterPro" id="IPR050428">
    <property type="entry name" value="TCS_sensor_his_kinase"/>
</dbReference>
<protein>
    <recommendedName>
        <fullName evidence="3">histidine kinase</fullName>
        <ecNumber evidence="3">2.7.13.3</ecNumber>
    </recommendedName>
</protein>
<keyword evidence="4" id="KW-0597">Phosphoprotein</keyword>
<dbReference type="Pfam" id="PF00672">
    <property type="entry name" value="HAMP"/>
    <property type="match status" value="1"/>
</dbReference>
<evidence type="ECO:0000256" key="2">
    <source>
        <dbReference type="ARBA" id="ARBA00004236"/>
    </source>
</evidence>
<dbReference type="InterPro" id="IPR036890">
    <property type="entry name" value="HATPase_C_sf"/>
</dbReference>
<dbReference type="InterPro" id="IPR036097">
    <property type="entry name" value="HisK_dim/P_sf"/>
</dbReference>
<evidence type="ECO:0000256" key="1">
    <source>
        <dbReference type="ARBA" id="ARBA00000085"/>
    </source>
</evidence>
<comment type="catalytic activity">
    <reaction evidence="1">
        <text>ATP + protein L-histidine = ADP + protein N-phospho-L-histidine.</text>
        <dbReference type="EC" id="2.7.13.3"/>
    </reaction>
</comment>
<evidence type="ECO:0000256" key="6">
    <source>
        <dbReference type="ARBA" id="ARBA00022692"/>
    </source>
</evidence>
<keyword evidence="16" id="KW-1185">Reference proteome</keyword>
<dbReference type="PANTHER" id="PTHR45436">
    <property type="entry name" value="SENSOR HISTIDINE KINASE YKOH"/>
    <property type="match status" value="1"/>
</dbReference>
<feature type="region of interest" description="Disordered" evidence="11">
    <location>
        <begin position="1"/>
        <end position="32"/>
    </location>
</feature>
<gene>
    <name evidence="15" type="ORF">EDD28_0523</name>
</gene>
<dbReference type="InterPro" id="IPR003594">
    <property type="entry name" value="HATPase_dom"/>
</dbReference>
<dbReference type="SUPFAM" id="SSF47384">
    <property type="entry name" value="Homodimeric domain of signal transducing histidine kinase"/>
    <property type="match status" value="1"/>
</dbReference>
<dbReference type="SMART" id="SM00304">
    <property type="entry name" value="HAMP"/>
    <property type="match status" value="1"/>
</dbReference>
<dbReference type="OrthoDB" id="9786919at2"/>
<evidence type="ECO:0000313" key="16">
    <source>
        <dbReference type="Proteomes" id="UP000275356"/>
    </source>
</evidence>
<keyword evidence="10 12" id="KW-0472">Membrane</keyword>
<dbReference type="CDD" id="cd00082">
    <property type="entry name" value="HisKA"/>
    <property type="match status" value="1"/>
</dbReference>
<evidence type="ECO:0000256" key="8">
    <source>
        <dbReference type="ARBA" id="ARBA00022989"/>
    </source>
</evidence>
<dbReference type="RefSeq" id="WP_123738196.1">
    <property type="nucleotide sequence ID" value="NZ_CALFQU010000028.1"/>
</dbReference>
<dbReference type="PRINTS" id="PR00344">
    <property type="entry name" value="BCTRLSENSOR"/>
</dbReference>
<evidence type="ECO:0000259" key="13">
    <source>
        <dbReference type="PROSITE" id="PS50109"/>
    </source>
</evidence>
<dbReference type="InterPro" id="IPR005467">
    <property type="entry name" value="His_kinase_dom"/>
</dbReference>
<dbReference type="SUPFAM" id="SSF55874">
    <property type="entry name" value="ATPase domain of HSP90 chaperone/DNA topoisomerase II/histidine kinase"/>
    <property type="match status" value="1"/>
</dbReference>
<proteinExistence type="predicted"/>
<dbReference type="PANTHER" id="PTHR45436:SF5">
    <property type="entry name" value="SENSOR HISTIDINE KINASE TRCS"/>
    <property type="match status" value="1"/>
</dbReference>
<dbReference type="SUPFAM" id="SSF158472">
    <property type="entry name" value="HAMP domain-like"/>
    <property type="match status" value="1"/>
</dbReference>
<dbReference type="Pfam" id="PF02518">
    <property type="entry name" value="HATPase_c"/>
    <property type="match status" value="1"/>
</dbReference>
<evidence type="ECO:0000256" key="12">
    <source>
        <dbReference type="SAM" id="Phobius"/>
    </source>
</evidence>
<dbReference type="GO" id="GO:0005886">
    <property type="term" value="C:plasma membrane"/>
    <property type="evidence" value="ECO:0007669"/>
    <property type="project" value="UniProtKB-SubCell"/>
</dbReference>
<accession>A0A3N2D916</accession>
<sequence>MTEPRAGATGEPASDPTDPRPRADTTSRAGATSAWRREPLRVRLVVLFVALLLIAIGALSTLALTMLRSTLLTAVDEQLDKAAQSLVWESINAQTANNPLIPAEYAVIIADVDGNVVHRYSTAATYPRLGSLDLDAVVARGSDPFTVRSQDGTGTWRVTVRTAEGQSGTVEGTAAIALPLDTVNATVRWMGGALMAVGGGVLLAAAALTYGVVRQSLRPLRRIETTAAQIADGDLSQRVEELPPSTEVGSLARSLNTMLADLEAAFEARRAGEERLQRFVGDASHELRTPLAAIRGYTELYRLGGVPTENVPEVLGRIEESAGRMSALVADLLALTRLDQSAPLAPEAVAVGALLDSLALDARALDPAREVTVDVTGRPTTSGAPDDETGRDGGPDAGVVPSTDAGPGAELALRADPGVLRQILTNLVGNAVAYTPSGSPIELVATTEDPDVVVIDVRDHGPGIPADDRERVFERFARLDAGRSRDEGGSGLGLAIARDAARVLGGDVVCVETPGGGATMRVTLPRA</sequence>
<dbReference type="FunFam" id="1.10.287.130:FF:000001">
    <property type="entry name" value="Two-component sensor histidine kinase"/>
    <property type="match status" value="1"/>
</dbReference>
<dbReference type="AlphaFoldDB" id="A0A3N2D916"/>
<evidence type="ECO:0000256" key="11">
    <source>
        <dbReference type="SAM" id="MobiDB-lite"/>
    </source>
</evidence>
<evidence type="ECO:0000259" key="14">
    <source>
        <dbReference type="PROSITE" id="PS50885"/>
    </source>
</evidence>
<comment type="subcellular location">
    <subcellularLocation>
        <location evidence="2">Cell membrane</location>
    </subcellularLocation>
</comment>
<dbReference type="SMART" id="SM00388">
    <property type="entry name" value="HisKA"/>
    <property type="match status" value="1"/>
</dbReference>
<dbReference type="InterPro" id="IPR004358">
    <property type="entry name" value="Sig_transdc_His_kin-like_C"/>
</dbReference>
<evidence type="ECO:0000256" key="3">
    <source>
        <dbReference type="ARBA" id="ARBA00012438"/>
    </source>
</evidence>
<keyword evidence="9" id="KW-0902">Two-component regulatory system</keyword>
<evidence type="ECO:0000256" key="4">
    <source>
        <dbReference type="ARBA" id="ARBA00022553"/>
    </source>
</evidence>
<dbReference type="Gene3D" id="6.10.340.10">
    <property type="match status" value="1"/>
</dbReference>
<feature type="transmembrane region" description="Helical" evidence="12">
    <location>
        <begin position="44"/>
        <end position="67"/>
    </location>
</feature>
<evidence type="ECO:0000313" key="15">
    <source>
        <dbReference type="EMBL" id="ROR95954.1"/>
    </source>
</evidence>
<dbReference type="PROSITE" id="PS50885">
    <property type="entry name" value="HAMP"/>
    <property type="match status" value="1"/>
</dbReference>
<dbReference type="InterPro" id="IPR003661">
    <property type="entry name" value="HisK_dim/P_dom"/>
</dbReference>
<evidence type="ECO:0000256" key="7">
    <source>
        <dbReference type="ARBA" id="ARBA00022777"/>
    </source>
</evidence>
<feature type="transmembrane region" description="Helical" evidence="12">
    <location>
        <begin position="189"/>
        <end position="213"/>
    </location>
</feature>
<keyword evidence="8 12" id="KW-1133">Transmembrane helix</keyword>
<evidence type="ECO:0000256" key="9">
    <source>
        <dbReference type="ARBA" id="ARBA00023012"/>
    </source>
</evidence>
<feature type="domain" description="Histidine kinase" evidence="13">
    <location>
        <begin position="282"/>
        <end position="527"/>
    </location>
</feature>
<name>A0A3N2D916_9MICO</name>
<dbReference type="CDD" id="cd00075">
    <property type="entry name" value="HATPase"/>
    <property type="match status" value="1"/>
</dbReference>
<dbReference type="Gene3D" id="1.10.287.130">
    <property type="match status" value="1"/>
</dbReference>
<dbReference type="Proteomes" id="UP000275356">
    <property type="component" value="Unassembled WGS sequence"/>
</dbReference>
<dbReference type="InterPro" id="IPR003660">
    <property type="entry name" value="HAMP_dom"/>
</dbReference>
<dbReference type="EC" id="2.7.13.3" evidence="3"/>
<feature type="domain" description="HAMP" evidence="14">
    <location>
        <begin position="214"/>
        <end position="267"/>
    </location>
</feature>
<keyword evidence="6 12" id="KW-0812">Transmembrane</keyword>
<dbReference type="PROSITE" id="PS50109">
    <property type="entry name" value="HIS_KIN"/>
    <property type="match status" value="1"/>
</dbReference>
<keyword evidence="7 15" id="KW-0418">Kinase</keyword>
<evidence type="ECO:0000256" key="5">
    <source>
        <dbReference type="ARBA" id="ARBA00022679"/>
    </source>
</evidence>